<dbReference type="CDD" id="cd00090">
    <property type="entry name" value="HTH_ARSR"/>
    <property type="match status" value="1"/>
</dbReference>
<reference evidence="6" key="1">
    <citation type="submission" date="2016-10" db="EMBL/GenBank/DDBJ databases">
        <authorList>
            <person name="Varghese N."/>
            <person name="Submissions S."/>
        </authorList>
    </citation>
    <scope>NUCLEOTIDE SEQUENCE [LARGE SCALE GENOMIC DNA]</scope>
    <source>
        <strain evidence="6">930I</strain>
    </source>
</reference>
<dbReference type="InterPro" id="IPR036390">
    <property type="entry name" value="WH_DNA-bd_sf"/>
</dbReference>
<evidence type="ECO:0000313" key="6">
    <source>
        <dbReference type="Proteomes" id="UP000217076"/>
    </source>
</evidence>
<dbReference type="AlphaFoldDB" id="A0A1G8BN66"/>
<dbReference type="InterPro" id="IPR036388">
    <property type="entry name" value="WH-like_DNA-bd_sf"/>
</dbReference>
<dbReference type="STRING" id="83401.SAMN05421742_10677"/>
<keyword evidence="1" id="KW-0805">Transcription regulation</keyword>
<dbReference type="InterPro" id="IPR051011">
    <property type="entry name" value="Metal_resp_trans_reg"/>
</dbReference>
<protein>
    <submittedName>
        <fullName evidence="5">DNA-binding transcriptional regulator, ArsR family</fullName>
    </submittedName>
</protein>
<evidence type="ECO:0000259" key="4">
    <source>
        <dbReference type="PROSITE" id="PS50987"/>
    </source>
</evidence>
<keyword evidence="6" id="KW-1185">Reference proteome</keyword>
<accession>A0A1G8BN66</accession>
<evidence type="ECO:0000256" key="3">
    <source>
        <dbReference type="ARBA" id="ARBA00023163"/>
    </source>
</evidence>
<dbReference type="NCBIfam" id="NF033788">
    <property type="entry name" value="HTH_metalloreg"/>
    <property type="match status" value="1"/>
</dbReference>
<dbReference type="PROSITE" id="PS50987">
    <property type="entry name" value="HTH_ARSR_2"/>
    <property type="match status" value="1"/>
</dbReference>
<keyword evidence="2 5" id="KW-0238">DNA-binding</keyword>
<gene>
    <name evidence="5" type="ORF">SAMN05421742_10677</name>
</gene>
<dbReference type="Pfam" id="PF01022">
    <property type="entry name" value="HTH_5"/>
    <property type="match status" value="1"/>
</dbReference>
<dbReference type="PANTHER" id="PTHR43132:SF2">
    <property type="entry name" value="ARSENICAL RESISTANCE OPERON REPRESSOR ARSR-RELATED"/>
    <property type="match status" value="1"/>
</dbReference>
<dbReference type="PANTHER" id="PTHR43132">
    <property type="entry name" value="ARSENICAL RESISTANCE OPERON REPRESSOR ARSR-RELATED"/>
    <property type="match status" value="1"/>
</dbReference>
<keyword evidence="3" id="KW-0804">Transcription</keyword>
<feature type="domain" description="HTH arsR-type" evidence="4">
    <location>
        <begin position="9"/>
        <end position="105"/>
    </location>
</feature>
<organism evidence="5 6">
    <name type="scientific">Roseospirillum parvum</name>
    <dbReference type="NCBI Taxonomy" id="83401"/>
    <lineage>
        <taxon>Bacteria</taxon>
        <taxon>Pseudomonadati</taxon>
        <taxon>Pseudomonadota</taxon>
        <taxon>Alphaproteobacteria</taxon>
        <taxon>Rhodospirillales</taxon>
        <taxon>Rhodospirillaceae</taxon>
        <taxon>Roseospirillum</taxon>
    </lineage>
</organism>
<dbReference type="Gene3D" id="1.10.10.10">
    <property type="entry name" value="Winged helix-like DNA-binding domain superfamily/Winged helix DNA-binding domain"/>
    <property type="match status" value="1"/>
</dbReference>
<dbReference type="FunFam" id="1.10.10.10:FF:000403">
    <property type="entry name" value="ArsR family transcriptional regulator"/>
    <property type="match status" value="1"/>
</dbReference>
<dbReference type="SUPFAM" id="SSF46785">
    <property type="entry name" value="Winged helix' DNA-binding domain"/>
    <property type="match status" value="1"/>
</dbReference>
<dbReference type="PRINTS" id="PR00778">
    <property type="entry name" value="HTHARSR"/>
</dbReference>
<name>A0A1G8BN66_9PROT</name>
<dbReference type="SMART" id="SM00418">
    <property type="entry name" value="HTH_ARSR"/>
    <property type="match status" value="1"/>
</dbReference>
<evidence type="ECO:0000256" key="2">
    <source>
        <dbReference type="ARBA" id="ARBA00023125"/>
    </source>
</evidence>
<dbReference type="InterPro" id="IPR001845">
    <property type="entry name" value="HTH_ArsR_DNA-bd_dom"/>
</dbReference>
<sequence length="111" mass="12154">MSPPPTLDLDQLQDNARRASTLLKAMSNQHRLLILCQLLHGEHSVGQLEAVIGLSQSALSQHLARLRRDNLVKTRRNAQTIFYSLKGEEASAVIATLYGLYCGTDRAAANG</sequence>
<dbReference type="InterPro" id="IPR011991">
    <property type="entry name" value="ArsR-like_HTH"/>
</dbReference>
<dbReference type="GO" id="GO:0003700">
    <property type="term" value="F:DNA-binding transcription factor activity"/>
    <property type="evidence" value="ECO:0007669"/>
    <property type="project" value="InterPro"/>
</dbReference>
<dbReference type="GO" id="GO:0003677">
    <property type="term" value="F:DNA binding"/>
    <property type="evidence" value="ECO:0007669"/>
    <property type="project" value="UniProtKB-KW"/>
</dbReference>
<evidence type="ECO:0000313" key="5">
    <source>
        <dbReference type="EMBL" id="SDH34544.1"/>
    </source>
</evidence>
<evidence type="ECO:0000256" key="1">
    <source>
        <dbReference type="ARBA" id="ARBA00023015"/>
    </source>
</evidence>
<dbReference type="RefSeq" id="WP_425438441.1">
    <property type="nucleotide sequence ID" value="NZ_FNCV01000006.1"/>
</dbReference>
<dbReference type="EMBL" id="FNCV01000006">
    <property type="protein sequence ID" value="SDH34544.1"/>
    <property type="molecule type" value="Genomic_DNA"/>
</dbReference>
<proteinExistence type="predicted"/>
<dbReference type="Proteomes" id="UP000217076">
    <property type="component" value="Unassembled WGS sequence"/>
</dbReference>